<comment type="caution">
    <text evidence="2">The sequence shown here is derived from an EMBL/GenBank/DDBJ whole genome shotgun (WGS) entry which is preliminary data.</text>
</comment>
<keyword evidence="3" id="KW-1185">Reference proteome</keyword>
<sequence>MSTQALSGIRVVDLTRVMAGPYCTMLLGDLGADVVKIERPGAGDDTRSWGPPFIDGISAYYLCVNRNKRSITLDLKHPAGQEILWRLIEQADVLVENFSPGTVERLGFGYEAVRGRRPQIVYCSISGFGQTGPGKDRTAYDQIVQGMSGLMSVTGFPDGVPTRFGVPIADIAAGMFAAYAIVAALFHRQRTGEGQYIDTSMLGGQVALLTYQAGIYFATGETPKRTGNAHPIVAPYQTFSTADGYVNIAAGNDAIFARLCRALGLERLLEDPRFQTNAGRITNLPALVESLEAVLKTYRTSEVVAMLDAADVPCGPIYTVPEVFADPQVQHLELRQRVPHPALGEVDQLGFPYRFSASPAAIRRHPPLLGEHTEEVLAEVGYSPAEIARLREAGAV</sequence>
<dbReference type="Gene3D" id="3.30.1540.10">
    <property type="entry name" value="formyl-coa transferase, domain 3"/>
    <property type="match status" value="1"/>
</dbReference>
<dbReference type="InterPro" id="IPR044855">
    <property type="entry name" value="CoA-Trfase_III_dom3_sf"/>
</dbReference>
<dbReference type="Proteomes" id="UP001165306">
    <property type="component" value="Unassembled WGS sequence"/>
</dbReference>
<dbReference type="RefSeq" id="WP_284056294.1">
    <property type="nucleotide sequence ID" value="NZ_JAMSLR010000003.1"/>
</dbReference>
<dbReference type="InterPro" id="IPR023606">
    <property type="entry name" value="CoA-Trfase_III_dom_1_sf"/>
</dbReference>
<dbReference type="InterPro" id="IPR050483">
    <property type="entry name" value="CoA-transferase_III_domain"/>
</dbReference>
<protein>
    <submittedName>
        <fullName evidence="2">CoA transferase</fullName>
    </submittedName>
</protein>
<accession>A0AA41WAA1</accession>
<reference evidence="2" key="1">
    <citation type="submission" date="2022-06" db="EMBL/GenBank/DDBJ databases">
        <title>CFH 74404 Thermomicrobiaceae sp.</title>
        <authorList>
            <person name="Ming H."/>
            <person name="Li W.-J."/>
            <person name="Zhao Z."/>
        </authorList>
    </citation>
    <scope>NUCLEOTIDE SEQUENCE</scope>
    <source>
        <strain evidence="2">CFH 74404</strain>
    </source>
</reference>
<dbReference type="EMBL" id="JAMSLR010000003">
    <property type="protein sequence ID" value="MCM8748512.1"/>
    <property type="molecule type" value="Genomic_DNA"/>
</dbReference>
<dbReference type="Pfam" id="PF02515">
    <property type="entry name" value="CoA_transf_3"/>
    <property type="match status" value="1"/>
</dbReference>
<dbReference type="InterPro" id="IPR003673">
    <property type="entry name" value="CoA-Trfase_fam_III"/>
</dbReference>
<dbReference type="SUPFAM" id="SSF89796">
    <property type="entry name" value="CoA-transferase family III (CaiB/BaiF)"/>
    <property type="match status" value="1"/>
</dbReference>
<dbReference type="PANTHER" id="PTHR48207">
    <property type="entry name" value="SUCCINATE--HYDROXYMETHYLGLUTARATE COA-TRANSFERASE"/>
    <property type="match status" value="1"/>
</dbReference>
<evidence type="ECO:0000313" key="2">
    <source>
        <dbReference type="EMBL" id="MCM8748512.1"/>
    </source>
</evidence>
<dbReference type="PANTHER" id="PTHR48207:SF3">
    <property type="entry name" value="SUCCINATE--HYDROXYMETHYLGLUTARATE COA-TRANSFERASE"/>
    <property type="match status" value="1"/>
</dbReference>
<dbReference type="Gene3D" id="3.40.50.10540">
    <property type="entry name" value="Crotonobetainyl-coa:carnitine coa-transferase, domain 1"/>
    <property type="match status" value="1"/>
</dbReference>
<dbReference type="GO" id="GO:0008410">
    <property type="term" value="F:CoA-transferase activity"/>
    <property type="evidence" value="ECO:0007669"/>
    <property type="project" value="TreeGrafter"/>
</dbReference>
<organism evidence="2 3">
    <name type="scientific">Thermalbibacter longus</name>
    <dbReference type="NCBI Taxonomy" id="2951981"/>
    <lineage>
        <taxon>Bacteria</taxon>
        <taxon>Pseudomonadati</taxon>
        <taxon>Thermomicrobiota</taxon>
        <taxon>Thermomicrobia</taxon>
        <taxon>Thermomicrobiales</taxon>
        <taxon>Thermomicrobiaceae</taxon>
        <taxon>Thermalbibacter</taxon>
    </lineage>
</organism>
<proteinExistence type="predicted"/>
<keyword evidence="1 2" id="KW-0808">Transferase</keyword>
<dbReference type="AlphaFoldDB" id="A0AA41WAA1"/>
<name>A0AA41WAA1_9BACT</name>
<evidence type="ECO:0000313" key="3">
    <source>
        <dbReference type="Proteomes" id="UP001165306"/>
    </source>
</evidence>
<gene>
    <name evidence="2" type="ORF">NET02_05090</name>
</gene>
<evidence type="ECO:0000256" key="1">
    <source>
        <dbReference type="ARBA" id="ARBA00022679"/>
    </source>
</evidence>